<dbReference type="Gene3D" id="3.40.50.10490">
    <property type="entry name" value="Glucose-6-phosphate isomerase like protein, domain 1"/>
    <property type="match status" value="1"/>
</dbReference>
<dbReference type="OrthoDB" id="414863at2759"/>
<dbReference type="EMBL" id="CACRXK020010673">
    <property type="protein sequence ID" value="CAB4019889.1"/>
    <property type="molecule type" value="Genomic_DNA"/>
</dbReference>
<comment type="caution">
    <text evidence="5">The sequence shown here is derived from an EMBL/GenBank/DDBJ whole genome shotgun (WGS) entry which is preliminary data.</text>
</comment>
<dbReference type="Proteomes" id="UP001152795">
    <property type="component" value="Unassembled WGS sequence"/>
</dbReference>
<dbReference type="InterPro" id="IPR005707">
    <property type="entry name" value="Ribosomal_uS2_euk/arc"/>
</dbReference>
<feature type="compositionally biased region" description="Low complexity" evidence="3">
    <location>
        <begin position="92"/>
        <end position="136"/>
    </location>
</feature>
<keyword evidence="1" id="KW-0689">Ribosomal protein</keyword>
<gene>
    <name evidence="5" type="ORF">PACLA_8A073637</name>
</gene>
<dbReference type="InterPro" id="IPR032281">
    <property type="entry name" value="Ribosomal_uS2_C"/>
</dbReference>
<protein>
    <submittedName>
        <fullName evidence="5">40S ribosomal SA</fullName>
    </submittedName>
</protein>
<sequence length="146" mass="15692">MWWMLAREVLRMRGTISRDIPWDVMVDLYFYRDPAEAEKEETTPAIEETPFQAPATVTSTDWGAAPSVQPETAPTDATDWATLSDTPKDWSAETTTGTTTATTGFGAPTSTDWGAEASDWAAASSTTTPADTSTDWGATAGGESWS</sequence>
<dbReference type="AlphaFoldDB" id="A0A7D9F077"/>
<evidence type="ECO:0000259" key="4">
    <source>
        <dbReference type="Pfam" id="PF16122"/>
    </source>
</evidence>
<dbReference type="Pfam" id="PF16122">
    <property type="entry name" value="40S_SA_C"/>
    <property type="match status" value="1"/>
</dbReference>
<reference evidence="5" key="1">
    <citation type="submission" date="2020-04" db="EMBL/GenBank/DDBJ databases">
        <authorList>
            <person name="Alioto T."/>
            <person name="Alioto T."/>
            <person name="Gomez Garrido J."/>
        </authorList>
    </citation>
    <scope>NUCLEOTIDE SEQUENCE</scope>
    <source>
        <strain evidence="5">A484AB</strain>
    </source>
</reference>
<dbReference type="GO" id="GO:0003735">
    <property type="term" value="F:structural constituent of ribosome"/>
    <property type="evidence" value="ECO:0007669"/>
    <property type="project" value="InterPro"/>
</dbReference>
<keyword evidence="6" id="KW-1185">Reference proteome</keyword>
<proteinExistence type="predicted"/>
<evidence type="ECO:0000256" key="1">
    <source>
        <dbReference type="ARBA" id="ARBA00022980"/>
    </source>
</evidence>
<dbReference type="PANTHER" id="PTHR11489">
    <property type="entry name" value="40S RIBOSOMAL PROTEIN SA"/>
    <property type="match status" value="1"/>
</dbReference>
<name>A0A7D9F077_PARCT</name>
<evidence type="ECO:0000313" key="6">
    <source>
        <dbReference type="Proteomes" id="UP001152795"/>
    </source>
</evidence>
<dbReference type="GO" id="GO:0015935">
    <property type="term" value="C:small ribosomal subunit"/>
    <property type="evidence" value="ECO:0007669"/>
    <property type="project" value="InterPro"/>
</dbReference>
<feature type="region of interest" description="Disordered" evidence="3">
    <location>
        <begin position="40"/>
        <end position="146"/>
    </location>
</feature>
<keyword evidence="2" id="KW-0687">Ribonucleoprotein</keyword>
<evidence type="ECO:0000256" key="2">
    <source>
        <dbReference type="ARBA" id="ARBA00023274"/>
    </source>
</evidence>
<dbReference type="GO" id="GO:0006412">
    <property type="term" value="P:translation"/>
    <property type="evidence" value="ECO:0007669"/>
    <property type="project" value="InterPro"/>
</dbReference>
<organism evidence="5 6">
    <name type="scientific">Paramuricea clavata</name>
    <name type="common">Red gorgonian</name>
    <name type="synonym">Violescent sea-whip</name>
    <dbReference type="NCBI Taxonomy" id="317549"/>
    <lineage>
        <taxon>Eukaryota</taxon>
        <taxon>Metazoa</taxon>
        <taxon>Cnidaria</taxon>
        <taxon>Anthozoa</taxon>
        <taxon>Octocorallia</taxon>
        <taxon>Malacalcyonacea</taxon>
        <taxon>Plexauridae</taxon>
        <taxon>Paramuricea</taxon>
    </lineage>
</organism>
<accession>A0A7D9F077</accession>
<evidence type="ECO:0000313" key="5">
    <source>
        <dbReference type="EMBL" id="CAB4019889.1"/>
    </source>
</evidence>
<evidence type="ECO:0000256" key="3">
    <source>
        <dbReference type="SAM" id="MobiDB-lite"/>
    </source>
</evidence>
<feature type="domain" description="Small ribosomal subunit protein uS2 C-terminal" evidence="4">
    <location>
        <begin position="29"/>
        <end position="101"/>
    </location>
</feature>